<feature type="transmembrane region" description="Helical" evidence="1">
    <location>
        <begin position="104"/>
        <end position="126"/>
    </location>
</feature>
<name>A0A3N0GNF0_9ACTN</name>
<keyword evidence="1" id="KW-0472">Membrane</keyword>
<dbReference type="InterPro" id="IPR058062">
    <property type="entry name" value="SCO7613_C"/>
</dbReference>
<feature type="transmembrane region" description="Helical" evidence="1">
    <location>
        <begin position="277"/>
        <end position="296"/>
    </location>
</feature>
<feature type="transmembrane region" description="Helical" evidence="1">
    <location>
        <begin position="662"/>
        <end position="679"/>
    </location>
</feature>
<feature type="transmembrane region" description="Helical" evidence="1">
    <location>
        <begin position="396"/>
        <end position="413"/>
    </location>
</feature>
<feature type="transmembrane region" description="Helical" evidence="1">
    <location>
        <begin position="612"/>
        <end position="632"/>
    </location>
</feature>
<feature type="transmembrane region" description="Helical" evidence="1">
    <location>
        <begin position="812"/>
        <end position="829"/>
    </location>
</feature>
<evidence type="ECO:0000313" key="2">
    <source>
        <dbReference type="EMBL" id="RNM13746.1"/>
    </source>
</evidence>
<organism evidence="2 3">
    <name type="scientific">Nocardioides pocheonensis</name>
    <dbReference type="NCBI Taxonomy" id="661485"/>
    <lineage>
        <taxon>Bacteria</taxon>
        <taxon>Bacillati</taxon>
        <taxon>Actinomycetota</taxon>
        <taxon>Actinomycetes</taxon>
        <taxon>Propionibacteriales</taxon>
        <taxon>Nocardioidaceae</taxon>
        <taxon>Nocardioides</taxon>
    </lineage>
</organism>
<feature type="transmembrane region" description="Helical" evidence="1">
    <location>
        <begin position="531"/>
        <end position="548"/>
    </location>
</feature>
<feature type="transmembrane region" description="Helical" evidence="1">
    <location>
        <begin position="639"/>
        <end position="656"/>
    </location>
</feature>
<feature type="transmembrane region" description="Helical" evidence="1">
    <location>
        <begin position="479"/>
        <end position="497"/>
    </location>
</feature>
<feature type="transmembrane region" description="Helical" evidence="1">
    <location>
        <begin position="164"/>
        <end position="183"/>
    </location>
</feature>
<feature type="transmembrane region" description="Helical" evidence="1">
    <location>
        <begin position="686"/>
        <end position="703"/>
    </location>
</feature>
<feature type="transmembrane region" description="Helical" evidence="1">
    <location>
        <begin position="316"/>
        <end position="334"/>
    </location>
</feature>
<feature type="transmembrane region" description="Helical" evidence="1">
    <location>
        <begin position="132"/>
        <end position="152"/>
    </location>
</feature>
<accession>A0A3N0GNF0</accession>
<feature type="transmembrane region" description="Helical" evidence="1">
    <location>
        <begin position="195"/>
        <end position="215"/>
    </location>
</feature>
<gene>
    <name evidence="2" type="ORF">EFL26_12265</name>
</gene>
<feature type="transmembrane region" description="Helical" evidence="1">
    <location>
        <begin position="371"/>
        <end position="389"/>
    </location>
</feature>
<feature type="transmembrane region" description="Helical" evidence="1">
    <location>
        <begin position="762"/>
        <end position="780"/>
    </location>
</feature>
<dbReference type="AlphaFoldDB" id="A0A3N0GNF0"/>
<feature type="transmembrane region" description="Helical" evidence="1">
    <location>
        <begin position="248"/>
        <end position="265"/>
    </location>
</feature>
<feature type="transmembrane region" description="Helical" evidence="1">
    <location>
        <begin position="222"/>
        <end position="242"/>
    </location>
</feature>
<protein>
    <submittedName>
        <fullName evidence="2">DUF2157 domain-containing protein</fullName>
    </submittedName>
</protein>
<dbReference type="EMBL" id="RJSF01000040">
    <property type="protein sequence ID" value="RNM13746.1"/>
    <property type="molecule type" value="Genomic_DNA"/>
</dbReference>
<evidence type="ECO:0000313" key="3">
    <source>
        <dbReference type="Proteomes" id="UP000279994"/>
    </source>
</evidence>
<feature type="transmembrane region" description="Helical" evidence="1">
    <location>
        <begin position="583"/>
        <end position="606"/>
    </location>
</feature>
<keyword evidence="3" id="KW-1185">Reference proteome</keyword>
<proteinExistence type="predicted"/>
<dbReference type="NCBIfam" id="NF047321">
    <property type="entry name" value="SCO7613_CTERM"/>
    <property type="match status" value="1"/>
</dbReference>
<feature type="transmembrane region" description="Helical" evidence="1">
    <location>
        <begin position="346"/>
        <end position="365"/>
    </location>
</feature>
<feature type="transmembrane region" description="Helical" evidence="1">
    <location>
        <begin position="447"/>
        <end position="467"/>
    </location>
</feature>
<feature type="transmembrane region" description="Helical" evidence="1">
    <location>
        <begin position="735"/>
        <end position="756"/>
    </location>
</feature>
<keyword evidence="1" id="KW-1133">Transmembrane helix</keyword>
<feature type="transmembrane region" description="Helical" evidence="1">
    <location>
        <begin position="554"/>
        <end position="571"/>
    </location>
</feature>
<comment type="caution">
    <text evidence="2">The sequence shown here is derived from an EMBL/GenBank/DDBJ whole genome shotgun (WGS) entry which is preliminary data.</text>
</comment>
<keyword evidence="1" id="KW-0812">Transmembrane</keyword>
<evidence type="ECO:0000256" key="1">
    <source>
        <dbReference type="SAM" id="Phobius"/>
    </source>
</evidence>
<dbReference type="Proteomes" id="UP000279994">
    <property type="component" value="Unassembled WGS sequence"/>
</dbReference>
<sequence>MADMSKLVDPHICPDCRASLDPTGTCTRCGLRLVGPAAAELWQRMQQADRLIEQLRAAPATAAPTAGPVVGAVVGAPPVGPMPRAATGDRTAPHRSLPSVSVPVVLLSLGALCLLVAAVVFVAVAWSSLGLTAKTTILLAVTALFGAGAVAVTRRDLRFAAETLWLVVSGLVAIDLGSAYGADLLGLGRLSDRDAVALVGATLLGLAVGAGAWATTTVLRRVHGLVVVAAIGIALLAGAEAWTSDHNPTAVALSVPLLAALALAIDRLTDGHLRSTAGVVGASVLVSWLVLVGNGADRMPTTSVRAWWLDLDGWPLLAAALLAALPAALPLAVPRTRSVLPEWVRMVAAGGSLVTLAMFGVGPGSGATADLLTWAAVSVLLAAVCATAPRVWAWPAAALTVLALVGWSAWALGRPLAVITRLPGTATDEGAHLGITLPAPTGGPAPWTAVVVALVVGAAAAALLRHLRPAAAREAAGRAWIALGPGVLALGATTWLLESRPTLLTAVLVWGATLAVTAAMATTVRHHDAPLAASLVFTAYLVATGLRLAVPSHLLSASSATVLALGFGVAYSRSGAALLRTALLPLLAGSAVLMAGLAGIHWPYLLHGRSDAAGLALAGVAAAALLLARAAGRGEASRVTIEVTALLAGLGATALTSEPTTAAMVLTVLGSAVAAVAILNVDREEASWIGVALLGVATVIRVIEDVRAPELYTLPAAAALIAAGWWRLQRDPGAASMRVLGSGLTLALVPSLLLALDEPVSLRGALVAAGGLVALAVGIARLWAGPFLAGALTTAALAVRHLGPVVDGLPRWISLGSVGLLLLLVGVTWEQRRRDVTVAGRYLAALR</sequence>
<dbReference type="OrthoDB" id="3790598at2"/>
<feature type="transmembrane region" description="Helical" evidence="1">
    <location>
        <begin position="503"/>
        <end position="524"/>
    </location>
</feature>
<reference evidence="2 3" key="1">
    <citation type="submission" date="2018-11" db="EMBL/GenBank/DDBJ databases">
        <authorList>
            <person name="Li F."/>
        </authorList>
    </citation>
    <scope>NUCLEOTIDE SEQUENCE [LARGE SCALE GENOMIC DNA]</scope>
    <source>
        <strain evidence="2 3">Gsoil 818</strain>
    </source>
</reference>